<evidence type="ECO:0000256" key="5">
    <source>
        <dbReference type="ARBA" id="ARBA00022741"/>
    </source>
</evidence>
<keyword evidence="11" id="KW-1185">Reference proteome</keyword>
<comment type="catalytic activity">
    <reaction evidence="8 9">
        <text>D-gluconate + ATP = 6-phospho-D-gluconate + ADP + H(+)</text>
        <dbReference type="Rhea" id="RHEA:19433"/>
        <dbReference type="ChEBI" id="CHEBI:15378"/>
        <dbReference type="ChEBI" id="CHEBI:18391"/>
        <dbReference type="ChEBI" id="CHEBI:30616"/>
        <dbReference type="ChEBI" id="CHEBI:58759"/>
        <dbReference type="ChEBI" id="CHEBI:456216"/>
        <dbReference type="EC" id="2.7.1.12"/>
    </reaction>
</comment>
<evidence type="ECO:0000313" key="11">
    <source>
        <dbReference type="Proteomes" id="UP001240697"/>
    </source>
</evidence>
<evidence type="ECO:0000256" key="4">
    <source>
        <dbReference type="ARBA" id="ARBA00022679"/>
    </source>
</evidence>
<dbReference type="CDD" id="cd02021">
    <property type="entry name" value="GntK"/>
    <property type="match status" value="1"/>
</dbReference>
<keyword evidence="5 9" id="KW-0547">Nucleotide-binding</keyword>
<evidence type="ECO:0000256" key="9">
    <source>
        <dbReference type="RuleBase" id="RU363066"/>
    </source>
</evidence>
<reference evidence="10 11" key="1">
    <citation type="submission" date="2023-05" db="EMBL/GenBank/DDBJ databases">
        <authorList>
            <person name="Yin Y."/>
            <person name="Lu Z."/>
        </authorList>
    </citation>
    <scope>NUCLEOTIDE SEQUENCE [LARGE SCALE GENOMIC DNA]</scope>
    <source>
        <strain evidence="10 11">ZM22</strain>
    </source>
</reference>
<comment type="pathway">
    <text evidence="1">Carbohydrate acid metabolism.</text>
</comment>
<evidence type="ECO:0000256" key="6">
    <source>
        <dbReference type="ARBA" id="ARBA00022777"/>
    </source>
</evidence>
<evidence type="ECO:0000313" key="10">
    <source>
        <dbReference type="EMBL" id="WHS64151.1"/>
    </source>
</evidence>
<dbReference type="InterPro" id="IPR031322">
    <property type="entry name" value="Shikimate/glucono_kinase"/>
</dbReference>
<dbReference type="Pfam" id="PF01202">
    <property type="entry name" value="SKI"/>
    <property type="match status" value="1"/>
</dbReference>
<name>A0ABY8SPK5_9BURK</name>
<evidence type="ECO:0000256" key="1">
    <source>
        <dbReference type="ARBA" id="ARBA00004761"/>
    </source>
</evidence>
<evidence type="ECO:0000256" key="2">
    <source>
        <dbReference type="ARBA" id="ARBA00008420"/>
    </source>
</evidence>
<sequence>MPERQSQAPSHKVALVIMGVSGCGKSSAGEAIARQLNWELIEGDSYHSPESVAKMQAGIALTDEDREGWLERLAQRLAQASSAHGLVLTCSALKRKYRDRLRAAQPLGFVFLELDYATALERVQSRAQHFFSPHLVANQFATLEDPRQESDVLTIDATRPFNAIAQQVQQWLLASTARTTQEPDHESRQQG</sequence>
<dbReference type="PANTHER" id="PTHR43442">
    <property type="entry name" value="GLUCONOKINASE-RELATED"/>
    <property type="match status" value="1"/>
</dbReference>
<dbReference type="SUPFAM" id="SSF52540">
    <property type="entry name" value="P-loop containing nucleoside triphosphate hydrolases"/>
    <property type="match status" value="1"/>
</dbReference>
<protein>
    <recommendedName>
        <fullName evidence="3 9">Gluconokinase</fullName>
        <ecNumber evidence="3 9">2.7.1.12</ecNumber>
    </recommendedName>
</protein>
<dbReference type="PANTHER" id="PTHR43442:SF3">
    <property type="entry name" value="GLUCONOKINASE-RELATED"/>
    <property type="match status" value="1"/>
</dbReference>
<dbReference type="InterPro" id="IPR006001">
    <property type="entry name" value="Therm_gnt_kin"/>
</dbReference>
<dbReference type="EC" id="2.7.1.12" evidence="3 9"/>
<gene>
    <name evidence="10" type="ORF">QMY55_16785</name>
</gene>
<dbReference type="PROSITE" id="PS51257">
    <property type="entry name" value="PROKAR_LIPOPROTEIN"/>
    <property type="match status" value="1"/>
</dbReference>
<evidence type="ECO:0000256" key="3">
    <source>
        <dbReference type="ARBA" id="ARBA00012054"/>
    </source>
</evidence>
<keyword evidence="6 9" id="KW-0418">Kinase</keyword>
<evidence type="ECO:0000256" key="7">
    <source>
        <dbReference type="ARBA" id="ARBA00022840"/>
    </source>
</evidence>
<keyword evidence="4 9" id="KW-0808">Transferase</keyword>
<accession>A0ABY8SPK5</accession>
<organism evidence="10 11">
    <name type="scientific">Comamonas resistens</name>
    <dbReference type="NCBI Taxonomy" id="3046670"/>
    <lineage>
        <taxon>Bacteria</taxon>
        <taxon>Pseudomonadati</taxon>
        <taxon>Pseudomonadota</taxon>
        <taxon>Betaproteobacteria</taxon>
        <taxon>Burkholderiales</taxon>
        <taxon>Comamonadaceae</taxon>
        <taxon>Comamonas</taxon>
    </lineage>
</organism>
<proteinExistence type="inferred from homology"/>
<comment type="similarity">
    <text evidence="2 9">Belongs to the gluconokinase GntK/GntV family.</text>
</comment>
<dbReference type="RefSeq" id="WP_283485298.1">
    <property type="nucleotide sequence ID" value="NZ_CP125947.1"/>
</dbReference>
<dbReference type="Gene3D" id="3.40.50.300">
    <property type="entry name" value="P-loop containing nucleotide triphosphate hydrolases"/>
    <property type="match status" value="1"/>
</dbReference>
<dbReference type="Proteomes" id="UP001240697">
    <property type="component" value="Chromosome"/>
</dbReference>
<dbReference type="InterPro" id="IPR027417">
    <property type="entry name" value="P-loop_NTPase"/>
</dbReference>
<keyword evidence="7 9" id="KW-0067">ATP-binding</keyword>
<dbReference type="EMBL" id="CP125947">
    <property type="protein sequence ID" value="WHS64151.1"/>
    <property type="molecule type" value="Genomic_DNA"/>
</dbReference>
<dbReference type="NCBIfam" id="TIGR01313">
    <property type="entry name" value="therm_gnt_kin"/>
    <property type="match status" value="1"/>
</dbReference>
<dbReference type="GO" id="GO:0046316">
    <property type="term" value="F:gluconokinase activity"/>
    <property type="evidence" value="ECO:0007669"/>
    <property type="project" value="UniProtKB-EC"/>
</dbReference>
<evidence type="ECO:0000256" key="8">
    <source>
        <dbReference type="ARBA" id="ARBA00048090"/>
    </source>
</evidence>